<dbReference type="EMBL" id="BAAADD010000007">
    <property type="protein sequence ID" value="GAA0575852.1"/>
    <property type="molecule type" value="Genomic_DNA"/>
</dbReference>
<proteinExistence type="predicted"/>
<evidence type="ECO:0000313" key="2">
    <source>
        <dbReference type="EMBL" id="GAA0575852.1"/>
    </source>
</evidence>
<keyword evidence="3" id="KW-1185">Reference proteome</keyword>
<dbReference type="RefSeq" id="WP_166936646.1">
    <property type="nucleotide sequence ID" value="NZ_BAAADD010000007.1"/>
</dbReference>
<name>A0ABP3PUA2_9PROT</name>
<sequence>MKSEETHRASNFIAELAARGRYSFVSADAGVALGVSKDATKLALYRLAKQGLIASPGRGFYIIVPPEYRALGSLPADQFIPALMEHYGQPYYAGLLTAAQYHGAAHHRPQEFQVMTAPARRSVEAGSVRVAFFLRKNVAEVPVQSLNTPRGSIRVSSPEATAFDLVGYQERIGGLDLVATVLADLAEAIDPDKLVATAEKSPIPWSQRLGYLLERVEGHDRVKSLKAYVGNHARDVTRLLPSASSMRGERNSDWKLDVNAEVEPDL</sequence>
<protein>
    <recommendedName>
        <fullName evidence="1">AbiEi antitoxin C-terminal domain-containing protein</fullName>
    </recommendedName>
</protein>
<reference evidence="3" key="1">
    <citation type="journal article" date="2019" name="Int. J. Syst. Evol. Microbiol.">
        <title>The Global Catalogue of Microorganisms (GCM) 10K type strain sequencing project: providing services to taxonomists for standard genome sequencing and annotation.</title>
        <authorList>
            <consortium name="The Broad Institute Genomics Platform"/>
            <consortium name="The Broad Institute Genome Sequencing Center for Infectious Disease"/>
            <person name="Wu L."/>
            <person name="Ma J."/>
        </authorList>
    </citation>
    <scope>NUCLEOTIDE SEQUENCE [LARGE SCALE GENOMIC DNA]</scope>
    <source>
        <strain evidence="3">JCM 15089</strain>
    </source>
</reference>
<dbReference type="Pfam" id="PF09407">
    <property type="entry name" value="AbiEi_1"/>
    <property type="match status" value="1"/>
</dbReference>
<organism evidence="2 3">
    <name type="scientific">Rhizomicrobium electricum</name>
    <dbReference type="NCBI Taxonomy" id="480070"/>
    <lineage>
        <taxon>Bacteria</taxon>
        <taxon>Pseudomonadati</taxon>
        <taxon>Pseudomonadota</taxon>
        <taxon>Alphaproteobacteria</taxon>
        <taxon>Micropepsales</taxon>
        <taxon>Micropepsaceae</taxon>
        <taxon>Rhizomicrobium</taxon>
    </lineage>
</organism>
<evidence type="ECO:0000259" key="1">
    <source>
        <dbReference type="Pfam" id="PF09407"/>
    </source>
</evidence>
<dbReference type="Proteomes" id="UP001499951">
    <property type="component" value="Unassembled WGS sequence"/>
</dbReference>
<comment type="caution">
    <text evidence="2">The sequence shown here is derived from an EMBL/GenBank/DDBJ whole genome shotgun (WGS) entry which is preliminary data.</text>
</comment>
<gene>
    <name evidence="2" type="ORF">GCM10008942_25840</name>
</gene>
<accession>A0ABP3PUA2</accession>
<feature type="domain" description="AbiEi antitoxin C-terminal" evidence="1">
    <location>
        <begin position="74"/>
        <end position="214"/>
    </location>
</feature>
<dbReference type="InterPro" id="IPR018547">
    <property type="entry name" value="AbiEi_C"/>
</dbReference>
<evidence type="ECO:0000313" key="3">
    <source>
        <dbReference type="Proteomes" id="UP001499951"/>
    </source>
</evidence>